<comment type="subcellular location">
    <subcellularLocation>
        <location evidence="9">Cytoplasm</location>
    </subcellularLocation>
</comment>
<evidence type="ECO:0000256" key="4">
    <source>
        <dbReference type="ARBA" id="ARBA00023239"/>
    </source>
</evidence>
<dbReference type="Gene3D" id="1.10.275.10">
    <property type="entry name" value="Fumarase/aspartase (N-terminal domain)"/>
    <property type="match status" value="1"/>
</dbReference>
<dbReference type="OrthoDB" id="9806955at2"/>
<sequence>MAELQGNALTIDEVIRVARNGEPVSITETSLSRMRISRGKVEQALRSETAVYALNTGVGLLANVRLEEASIEQMQLNLVRSHCCGVGDPLPQDVVRAMMLIRANILAMGLSGIRPIVAQRLCDLLNLGITPIVPMRGSVGASGDLAPLAHMALVLIGEGEATYGGQRLPAAECLRQASLEPLRLQAKEGISLLNGTQAMLAIGCLQLHDLKSLFQSAQIATALTLQALRGTSAAYDERLHAGRPHPGQIQSAASLRGLLAGSIRHTSSTKVQDAYCLRCVPQVHGAVWDCLLQAERVFAIELNSATDNPLLFEDDFISGGNFHGAPLALTLDQLAIALCQLAGISERRTERLMNPSLNEGLPAFLATRPGIESGLMMAQVTSAALVAEMRVLATPASACSIPTSGNQEDFVSMGMTSALKLLQSVGLCRMVLAVEWLTATRALDLRGDHFVSPLLDAARNAFRVYCPAWEGDRTMSGIMADAGEFLERADWPSILAEQEVLQA</sequence>
<evidence type="ECO:0000256" key="9">
    <source>
        <dbReference type="RuleBase" id="RU004480"/>
    </source>
</evidence>
<dbReference type="NCBIfam" id="NF006871">
    <property type="entry name" value="PRK09367.1"/>
    <property type="match status" value="1"/>
</dbReference>
<comment type="catalytic activity">
    <reaction evidence="5 8">
        <text>L-histidine = trans-urocanate + NH4(+)</text>
        <dbReference type="Rhea" id="RHEA:21232"/>
        <dbReference type="ChEBI" id="CHEBI:17771"/>
        <dbReference type="ChEBI" id="CHEBI:28938"/>
        <dbReference type="ChEBI" id="CHEBI:57595"/>
        <dbReference type="EC" id="4.3.1.3"/>
    </reaction>
</comment>
<dbReference type="AlphaFoldDB" id="A0A3R9PW49"/>
<dbReference type="GO" id="GO:0019556">
    <property type="term" value="P:L-histidine catabolic process to glutamate and formamide"/>
    <property type="evidence" value="ECO:0007669"/>
    <property type="project" value="UniProtKB-UniPathway"/>
</dbReference>
<dbReference type="Pfam" id="PF00221">
    <property type="entry name" value="Lyase_aromatic"/>
    <property type="match status" value="1"/>
</dbReference>
<reference evidence="10 11" key="1">
    <citation type="submission" date="2018-12" db="EMBL/GenBank/DDBJ databases">
        <title>Sequencing of bacterial isolates from soil warming experiment in Harvard Forest, Massachusetts, USA.</title>
        <authorList>
            <person name="Deangelis K."/>
        </authorList>
    </citation>
    <scope>NUCLEOTIDE SEQUENCE [LARGE SCALE GENOMIC DNA]</scope>
    <source>
        <strain evidence="10 11">EB153</strain>
    </source>
</reference>
<dbReference type="Proteomes" id="UP000269669">
    <property type="component" value="Unassembled WGS sequence"/>
</dbReference>
<dbReference type="EC" id="4.3.1.3" evidence="2 6"/>
<protein>
    <recommendedName>
        <fullName evidence="2 6">Histidine ammonia-lyase</fullName>
        <ecNumber evidence="2 6">4.3.1.3</ecNumber>
    </recommendedName>
</protein>
<evidence type="ECO:0000256" key="6">
    <source>
        <dbReference type="NCBIfam" id="TIGR01225"/>
    </source>
</evidence>
<dbReference type="InterPro" id="IPR005921">
    <property type="entry name" value="HutH"/>
</dbReference>
<evidence type="ECO:0000256" key="2">
    <source>
        <dbReference type="ARBA" id="ARBA00012994"/>
    </source>
</evidence>
<dbReference type="PANTHER" id="PTHR10362">
    <property type="entry name" value="HISTIDINE AMMONIA-LYASE"/>
    <property type="match status" value="1"/>
</dbReference>
<keyword evidence="3 8" id="KW-0369">Histidine metabolism</keyword>
<dbReference type="InterPro" id="IPR024083">
    <property type="entry name" value="Fumarase/histidase_N"/>
</dbReference>
<gene>
    <name evidence="10" type="ORF">EDE15_4841</name>
</gene>
<evidence type="ECO:0000313" key="11">
    <source>
        <dbReference type="Proteomes" id="UP000269669"/>
    </source>
</evidence>
<dbReference type="PROSITE" id="PS00488">
    <property type="entry name" value="PAL_HISTIDASE"/>
    <property type="match status" value="1"/>
</dbReference>
<name>A0A3R9PW49_9BACT</name>
<evidence type="ECO:0000313" key="10">
    <source>
        <dbReference type="EMBL" id="RSL19189.1"/>
    </source>
</evidence>
<accession>A0A3R9PW49</accession>
<keyword evidence="4 7" id="KW-0456">Lyase</keyword>
<evidence type="ECO:0000256" key="7">
    <source>
        <dbReference type="RuleBase" id="RU003954"/>
    </source>
</evidence>
<dbReference type="InterPro" id="IPR008948">
    <property type="entry name" value="L-Aspartase-like"/>
</dbReference>
<evidence type="ECO:0000256" key="5">
    <source>
        <dbReference type="ARBA" id="ARBA00049269"/>
    </source>
</evidence>
<comment type="similarity">
    <text evidence="7">Belongs to the PAL/histidase family.</text>
</comment>
<evidence type="ECO:0000256" key="8">
    <source>
        <dbReference type="RuleBase" id="RU004479"/>
    </source>
</evidence>
<dbReference type="FunFam" id="1.10.275.10:FF:000005">
    <property type="entry name" value="Histidine ammonia-lyase"/>
    <property type="match status" value="1"/>
</dbReference>
<dbReference type="SUPFAM" id="SSF48557">
    <property type="entry name" value="L-aspartase-like"/>
    <property type="match status" value="1"/>
</dbReference>
<organism evidence="10 11">
    <name type="scientific">Edaphobacter aggregans</name>
    <dbReference type="NCBI Taxonomy" id="570835"/>
    <lineage>
        <taxon>Bacteria</taxon>
        <taxon>Pseudomonadati</taxon>
        <taxon>Acidobacteriota</taxon>
        <taxon>Terriglobia</taxon>
        <taxon>Terriglobales</taxon>
        <taxon>Acidobacteriaceae</taxon>
        <taxon>Edaphobacter</taxon>
    </lineage>
</organism>
<dbReference type="NCBIfam" id="TIGR01225">
    <property type="entry name" value="hutH"/>
    <property type="match status" value="1"/>
</dbReference>
<comment type="caution">
    <text evidence="10">The sequence shown here is derived from an EMBL/GenBank/DDBJ whole genome shotgun (WGS) entry which is preliminary data.</text>
</comment>
<dbReference type="GO" id="GO:0019557">
    <property type="term" value="P:L-histidine catabolic process to glutamate and formate"/>
    <property type="evidence" value="ECO:0007669"/>
    <property type="project" value="UniProtKB-UniPathway"/>
</dbReference>
<evidence type="ECO:0000256" key="3">
    <source>
        <dbReference type="ARBA" id="ARBA00022808"/>
    </source>
</evidence>
<dbReference type="InterPro" id="IPR022313">
    <property type="entry name" value="Phe/His_NH3-lyase_AS"/>
</dbReference>
<keyword evidence="11" id="KW-1185">Reference proteome</keyword>
<dbReference type="CDD" id="cd00332">
    <property type="entry name" value="PAL-HAL"/>
    <property type="match status" value="1"/>
</dbReference>
<dbReference type="Gene3D" id="1.20.200.10">
    <property type="entry name" value="Fumarase/aspartase (Central domain)"/>
    <property type="match status" value="1"/>
</dbReference>
<dbReference type="GO" id="GO:0004397">
    <property type="term" value="F:histidine ammonia-lyase activity"/>
    <property type="evidence" value="ECO:0007669"/>
    <property type="project" value="UniProtKB-UniRule"/>
</dbReference>
<dbReference type="InterPro" id="IPR001106">
    <property type="entry name" value="Aromatic_Lyase"/>
</dbReference>
<evidence type="ECO:0000256" key="1">
    <source>
        <dbReference type="ARBA" id="ARBA00005113"/>
    </source>
</evidence>
<dbReference type="UniPathway" id="UPA00379">
    <property type="reaction ID" value="UER00549"/>
</dbReference>
<comment type="pathway">
    <text evidence="1 8">Amino-acid degradation; L-histidine degradation into L-glutamate; N-formimidoyl-L-glutamate from L-histidine: step 1/3.</text>
</comment>
<proteinExistence type="inferred from homology"/>
<dbReference type="RefSeq" id="WP_125487458.1">
    <property type="nucleotide sequence ID" value="NZ_RSDW01000001.1"/>
</dbReference>
<dbReference type="EMBL" id="RSDW01000001">
    <property type="protein sequence ID" value="RSL19189.1"/>
    <property type="molecule type" value="Genomic_DNA"/>
</dbReference>
<dbReference type="GO" id="GO:0005737">
    <property type="term" value="C:cytoplasm"/>
    <property type="evidence" value="ECO:0007669"/>
    <property type="project" value="UniProtKB-SubCell"/>
</dbReference>